<dbReference type="GO" id="GO:0032956">
    <property type="term" value="P:regulation of actin cytoskeleton organization"/>
    <property type="evidence" value="ECO:0007669"/>
    <property type="project" value="TreeGrafter"/>
</dbReference>
<reference evidence="5" key="2">
    <citation type="submission" date="2010-05" db="EMBL/GenBank/DDBJ databases">
        <authorList>
            <person name="Almeida L.G."/>
            <person name="Nicolas M.F."/>
            <person name="Souza R.C."/>
            <person name="Vasconcelos A.T.R."/>
        </authorList>
    </citation>
    <scope>NUCLEOTIDE SEQUENCE</scope>
</reference>
<feature type="region of interest" description="Disordered" evidence="3">
    <location>
        <begin position="777"/>
        <end position="821"/>
    </location>
</feature>
<feature type="domain" description="Rho-GAP" evidence="4">
    <location>
        <begin position="290"/>
        <end position="482"/>
    </location>
</feature>
<keyword evidence="1" id="KW-0343">GTPase activation</keyword>
<feature type="region of interest" description="Disordered" evidence="3">
    <location>
        <begin position="924"/>
        <end position="948"/>
    </location>
</feature>
<dbReference type="InterPro" id="IPR000198">
    <property type="entry name" value="RhoGAP_dom"/>
</dbReference>
<dbReference type="PROSITE" id="PS50238">
    <property type="entry name" value="RHOGAP"/>
    <property type="match status" value="1"/>
</dbReference>
<dbReference type="CDD" id="cd04386">
    <property type="entry name" value="RhoGAP_nadrin"/>
    <property type="match status" value="1"/>
</dbReference>
<feature type="region of interest" description="Disordered" evidence="3">
    <location>
        <begin position="546"/>
        <end position="672"/>
    </location>
</feature>
<dbReference type="EnsemblMetazoa" id="ADAC002659-RA">
    <property type="protein sequence ID" value="ADAC002659-PA"/>
    <property type="gene ID" value="ADAC002659"/>
</dbReference>
<feature type="region of interest" description="Disordered" evidence="3">
    <location>
        <begin position="988"/>
        <end position="1104"/>
    </location>
</feature>
<feature type="region of interest" description="Disordered" evidence="3">
    <location>
        <begin position="744"/>
        <end position="764"/>
    </location>
</feature>
<sequence>MNRNMKRQLEKFKEEIKSNLSRTVTGDRCEASSSRALIERGTRNRCLKHRSADTIGSSKAEKNADGLQEIEREVDRYKDILQNLNKRIAANVCAGQPQDPVAREKRCKKVPEFQLGQLMEESVKDLPIGLLKDVLDTCARVEKRIATEIVNNEVNVENSVSKNLNDIIERHLATIQKQKRVVTKCHQEYEASRQKYDSAQRNSDQVGNQAKITQLKDDQEELHTKLEKERDLYESYMYELLAEEENIALYVKEYVQHQELYYTTVLREIQSTMRSMDGLFRRNNKQIFNTALRDHLKATDRKIAYVIELCVCCLLEKGLYEEGLLRVGCASSKLRRMISAINANYVSPPLADKYSDPHVVAGVLKKYLRSLPDPLLTFEFYNQFVAAAQKPNDAQRKAAILDIVNQLPRENYDNLRYLTRFLAYLAEKNQENKMSPQNIAIVMSPNLLWSPKENENYMDQVNSTATVNTIVEALVADWSFFFDGEVNFYVSMTRDALFPDNGGFPFDKEQHVRSVPEQRAGGGGGVSEMMSRSMFVTPTVTATAFGSSTMTSGSSQDELRFGRGDGGKGDGGTGNLGRGAGGGGGPVSHSRSSSHDTSLILINHNNNSNSGAGNGGGSGGSTDQLKYRSQSNSSLSDHSSPPHEESSPKLPIRRKHNKQAAPTPPADVANHQGKVRGEINNKLHVSNNYFKQLSSGASATVGGAHEDEGFASLQNHAYRQAQAEYDRKQLPLVRAESHDNLLKLKPSSGEKLGPPPRPAAVSVDSQVLSKLKATITATNAQQPKQPNAPNCDTISSSSSNKENSNRGLGGNGGGPAFPLPAKPVALPRTTIVGMSSSTVSPKGASNTTSGAAASDGSADSAASQQATVVIREKPVIPERPATLLRPMSFKGSIPEISKVSEGTNTIISGLTTGGGGTSLKKAQSFRGESTTGSVRLGGSSTGGDSKPAATAVVATGTSSSESAGTLERTQIYNIDKQQVAFIDVVSEEDDPDRVIGKPSTARGGSTRKERPEPLSTAVVQDTITVPQGTPPLAMMESTGSLGSDLQSPVNPTATTGTSNNTTTTTSLQHVPQSPRGMDPKIKRPQVPAPPPPVGRPKSSDSTDL</sequence>
<feature type="compositionally biased region" description="Polar residues" evidence="3">
    <location>
        <begin position="1037"/>
        <end position="1051"/>
    </location>
</feature>
<dbReference type="FunFam" id="1.10.555.10:FF:000001">
    <property type="entry name" value="Rho GTPase activating protein 44"/>
    <property type="match status" value="1"/>
</dbReference>
<dbReference type="CDD" id="cd07595">
    <property type="entry name" value="BAR_RhoGAP_Rich-like"/>
    <property type="match status" value="1"/>
</dbReference>
<reference evidence="6" key="4">
    <citation type="submission" date="2015-06" db="UniProtKB">
        <authorList>
            <consortium name="EnsemblMetazoa"/>
        </authorList>
    </citation>
    <scope>IDENTIFICATION</scope>
</reference>
<dbReference type="Gene3D" id="1.20.1270.60">
    <property type="entry name" value="Arfaptin homology (AH) domain/BAR domain"/>
    <property type="match status" value="1"/>
</dbReference>
<evidence type="ECO:0000313" key="6">
    <source>
        <dbReference type="EnsemblMetazoa" id="ADAC002659-PA"/>
    </source>
</evidence>
<keyword evidence="2" id="KW-0597">Phosphoprotein</keyword>
<dbReference type="eggNOG" id="KOG4270">
    <property type="taxonomic scope" value="Eukaryota"/>
</dbReference>
<feature type="compositionally biased region" description="Low complexity" evidence="3">
    <location>
        <begin position="1052"/>
        <end position="1066"/>
    </location>
</feature>
<dbReference type="AlphaFoldDB" id="W5JMG4"/>
<proteinExistence type="predicted"/>
<dbReference type="InterPro" id="IPR027267">
    <property type="entry name" value="AH/BAR_dom_sf"/>
</dbReference>
<accession>W5JMG4</accession>
<dbReference type="PANTHER" id="PTHR14130:SF14">
    <property type="entry name" value="RHO GTPASE-ACTIVATING PROTEIN 92B"/>
    <property type="match status" value="1"/>
</dbReference>
<dbReference type="Proteomes" id="UP000000673">
    <property type="component" value="Unassembled WGS sequence"/>
</dbReference>
<dbReference type="InterPro" id="IPR047165">
    <property type="entry name" value="RHG17/44/SH3BP1-like"/>
</dbReference>
<dbReference type="VEuPathDB" id="VectorBase:ADAC002659"/>
<dbReference type="OMA" id="QPNAPNC"/>
<organism evidence="5">
    <name type="scientific">Anopheles darlingi</name>
    <name type="common">Mosquito</name>
    <dbReference type="NCBI Taxonomy" id="43151"/>
    <lineage>
        <taxon>Eukaryota</taxon>
        <taxon>Metazoa</taxon>
        <taxon>Ecdysozoa</taxon>
        <taxon>Arthropoda</taxon>
        <taxon>Hexapoda</taxon>
        <taxon>Insecta</taxon>
        <taxon>Pterygota</taxon>
        <taxon>Neoptera</taxon>
        <taxon>Endopterygota</taxon>
        <taxon>Diptera</taxon>
        <taxon>Nematocera</taxon>
        <taxon>Culicoidea</taxon>
        <taxon>Culicidae</taxon>
        <taxon>Anophelinae</taxon>
        <taxon>Anopheles</taxon>
    </lineage>
</organism>
<evidence type="ECO:0000256" key="2">
    <source>
        <dbReference type="ARBA" id="ARBA00022553"/>
    </source>
</evidence>
<feature type="region of interest" description="Disordered" evidence="3">
    <location>
        <begin position="834"/>
        <end position="865"/>
    </location>
</feature>
<feature type="compositionally biased region" description="Low complexity" evidence="3">
    <location>
        <begin position="844"/>
        <end position="865"/>
    </location>
</feature>
<evidence type="ECO:0000313" key="7">
    <source>
        <dbReference type="Proteomes" id="UP000000673"/>
    </source>
</evidence>
<dbReference type="HOGENOM" id="CLU_282727_0_0_1"/>
<feature type="compositionally biased region" description="Polar residues" evidence="3">
    <location>
        <begin position="777"/>
        <end position="794"/>
    </location>
</feature>
<dbReference type="EMBL" id="ADMH02000623">
    <property type="protein sequence ID" value="ETN65567.1"/>
    <property type="molecule type" value="Genomic_DNA"/>
</dbReference>
<reference evidence="5" key="3">
    <citation type="journal article" date="2013" name="Nucleic Acids Res.">
        <title>The genome of Anopheles darlingi, the main neotropical malaria vector.</title>
        <authorList>
            <person name="Marinotti O."/>
            <person name="Cerqueira G.C."/>
            <person name="de Almeida L.G."/>
            <person name="Ferro M.I."/>
            <person name="Loreto E.L."/>
            <person name="Zaha A."/>
            <person name="Teixeira S.M."/>
            <person name="Wespiser A.R."/>
            <person name="Almeida E Silva A."/>
            <person name="Schlindwein A.D."/>
            <person name="Pacheco A.C."/>
            <person name="Silva A.L."/>
            <person name="Graveley B.R."/>
            <person name="Walenz B.P."/>
            <person name="Lima Bde A."/>
            <person name="Ribeiro C.A."/>
            <person name="Nunes-Silva C.G."/>
            <person name="de Carvalho C.R."/>
            <person name="Soares C.M."/>
            <person name="de Menezes C.B."/>
            <person name="Matiolli C."/>
            <person name="Caffrey D."/>
            <person name="Araujo D.A."/>
            <person name="de Oliveira D.M."/>
            <person name="Golenbock D."/>
            <person name="Grisard E.C."/>
            <person name="Fantinatti-Garboggini F."/>
            <person name="de Carvalho F.M."/>
            <person name="Barcellos F.G."/>
            <person name="Prosdocimi F."/>
            <person name="May G."/>
            <person name="Azevedo Junior G.M."/>
            <person name="Guimaraes G.M."/>
            <person name="Goldman G.H."/>
            <person name="Padilha I.Q."/>
            <person name="Batista Jda S."/>
            <person name="Ferro J.A."/>
            <person name="Ribeiro J.M."/>
            <person name="Fietto J.L."/>
            <person name="Dabbas K.M."/>
            <person name="Cerdeira L."/>
            <person name="Agnez-Lima L.F."/>
            <person name="Brocchi M."/>
            <person name="de Carvalho M.O."/>
            <person name="Teixeira Mde M."/>
            <person name="Diniz Maia Mde M."/>
            <person name="Goldman M.H."/>
            <person name="Cruz Schneider M.P."/>
            <person name="Felipe M.S."/>
            <person name="Hungria M."/>
            <person name="Nicolas M.F."/>
            <person name="Pereira M."/>
            <person name="Montes M.A."/>
            <person name="Cantao M.E."/>
            <person name="Vincentz M."/>
            <person name="Rafael M.S."/>
            <person name="Silverman N."/>
            <person name="Stoco P.H."/>
            <person name="Souza R.C."/>
            <person name="Vicentini R."/>
            <person name="Gazzinelli R.T."/>
            <person name="Neves Rde O."/>
            <person name="Silva R."/>
            <person name="Astolfi-Filho S."/>
            <person name="Maciel T.E."/>
            <person name="Urmenyi T.P."/>
            <person name="Tadei W.P."/>
            <person name="Camargo E.P."/>
            <person name="de Vasconcelos A.T."/>
        </authorList>
    </citation>
    <scope>NUCLEOTIDE SEQUENCE</scope>
</reference>
<gene>
    <name evidence="5" type="ORF">AND_002659</name>
</gene>
<feature type="compositionally biased region" description="Polar residues" evidence="3">
    <location>
        <begin position="1017"/>
        <end position="1027"/>
    </location>
</feature>
<dbReference type="Gene3D" id="1.10.555.10">
    <property type="entry name" value="Rho GTPase activation protein"/>
    <property type="match status" value="1"/>
</dbReference>
<dbReference type="InterPro" id="IPR004148">
    <property type="entry name" value="BAR_dom"/>
</dbReference>
<dbReference type="SMART" id="SM00324">
    <property type="entry name" value="RhoGAP"/>
    <property type="match status" value="1"/>
</dbReference>
<keyword evidence="7" id="KW-1185">Reference proteome</keyword>
<feature type="compositionally biased region" description="Gly residues" evidence="3">
    <location>
        <begin position="569"/>
        <end position="586"/>
    </location>
</feature>
<evidence type="ECO:0000256" key="1">
    <source>
        <dbReference type="ARBA" id="ARBA00022468"/>
    </source>
</evidence>
<feature type="compositionally biased region" description="Low complexity" evidence="3">
    <location>
        <begin position="588"/>
        <end position="598"/>
    </location>
</feature>
<evidence type="ECO:0000313" key="5">
    <source>
        <dbReference type="EMBL" id="ETN65567.1"/>
    </source>
</evidence>
<dbReference type="PANTHER" id="PTHR14130">
    <property type="entry name" value="3BP-1 RELATED RHOGAP"/>
    <property type="match status" value="1"/>
</dbReference>
<dbReference type="GO" id="GO:0005096">
    <property type="term" value="F:GTPase activator activity"/>
    <property type="evidence" value="ECO:0007669"/>
    <property type="project" value="UniProtKB-KW"/>
</dbReference>
<dbReference type="GO" id="GO:0005737">
    <property type="term" value="C:cytoplasm"/>
    <property type="evidence" value="ECO:0007669"/>
    <property type="project" value="InterPro"/>
</dbReference>
<evidence type="ECO:0000259" key="4">
    <source>
        <dbReference type="PROSITE" id="PS50238"/>
    </source>
</evidence>
<feature type="compositionally biased region" description="Basic and acidic residues" evidence="3">
    <location>
        <begin position="557"/>
        <end position="568"/>
    </location>
</feature>
<reference evidence="5 7" key="1">
    <citation type="journal article" date="2010" name="BMC Genomics">
        <title>Combination of measures distinguishes pre-miRNAs from other stem-loops in the genome of the newly sequenced Anopheles darlingi.</title>
        <authorList>
            <person name="Mendes N.D."/>
            <person name="Freitas A.T."/>
            <person name="Vasconcelos A.T."/>
            <person name="Sagot M.F."/>
        </authorList>
    </citation>
    <scope>NUCLEOTIDE SEQUENCE</scope>
</reference>
<dbReference type="STRING" id="43151.W5JMG4"/>
<feature type="compositionally biased region" description="Polar residues" evidence="3">
    <location>
        <begin position="546"/>
        <end position="556"/>
    </location>
</feature>
<dbReference type="Pfam" id="PF03114">
    <property type="entry name" value="BAR"/>
    <property type="match status" value="1"/>
</dbReference>
<feature type="compositionally biased region" description="Low complexity" evidence="3">
    <location>
        <begin position="629"/>
        <end position="639"/>
    </location>
</feature>
<name>W5JMG4_ANODA</name>
<dbReference type="GO" id="GO:0007165">
    <property type="term" value="P:signal transduction"/>
    <property type="evidence" value="ECO:0007669"/>
    <property type="project" value="InterPro"/>
</dbReference>
<evidence type="ECO:0000256" key="3">
    <source>
        <dbReference type="SAM" id="MobiDB-lite"/>
    </source>
</evidence>
<dbReference type="Pfam" id="PF00620">
    <property type="entry name" value="RhoGAP"/>
    <property type="match status" value="1"/>
</dbReference>
<dbReference type="InterPro" id="IPR008936">
    <property type="entry name" value="Rho_GTPase_activation_prot"/>
</dbReference>
<protein>
    <submittedName>
        <fullName evidence="5">Rho-gap 92b</fullName>
    </submittedName>
</protein>
<dbReference type="VEuPathDB" id="VectorBase:ADAR2_009671"/>
<dbReference type="SUPFAM" id="SSF48350">
    <property type="entry name" value="GTPase activation domain, GAP"/>
    <property type="match status" value="1"/>
</dbReference>
<dbReference type="SUPFAM" id="SSF103657">
    <property type="entry name" value="BAR/IMD domain-like"/>
    <property type="match status" value="1"/>
</dbReference>
<dbReference type="GO" id="GO:0035020">
    <property type="term" value="P:regulation of Rac protein signal transduction"/>
    <property type="evidence" value="ECO:0007669"/>
    <property type="project" value="TreeGrafter"/>
</dbReference>